<dbReference type="Pfam" id="PF01738">
    <property type="entry name" value="DLH"/>
    <property type="match status" value="1"/>
</dbReference>
<dbReference type="RefSeq" id="WP_345334918.1">
    <property type="nucleotide sequence ID" value="NZ_BAABJZ010000024.1"/>
</dbReference>
<evidence type="ECO:0000256" key="1">
    <source>
        <dbReference type="ARBA" id="ARBA00022801"/>
    </source>
</evidence>
<dbReference type="PANTHER" id="PTHR22946:SF9">
    <property type="entry name" value="POLYKETIDE TRANSFERASE AF380"/>
    <property type="match status" value="1"/>
</dbReference>
<organism evidence="3 4">
    <name type="scientific">Ferrimonas pelagia</name>
    <dbReference type="NCBI Taxonomy" id="1177826"/>
    <lineage>
        <taxon>Bacteria</taxon>
        <taxon>Pseudomonadati</taxon>
        <taxon>Pseudomonadota</taxon>
        <taxon>Gammaproteobacteria</taxon>
        <taxon>Alteromonadales</taxon>
        <taxon>Ferrimonadaceae</taxon>
        <taxon>Ferrimonas</taxon>
    </lineage>
</organism>
<dbReference type="SUPFAM" id="SSF53474">
    <property type="entry name" value="alpha/beta-Hydrolases"/>
    <property type="match status" value="1"/>
</dbReference>
<keyword evidence="4" id="KW-1185">Reference proteome</keyword>
<proteinExistence type="predicted"/>
<dbReference type="InterPro" id="IPR002925">
    <property type="entry name" value="Dienelactn_hydro"/>
</dbReference>
<reference evidence="4" key="1">
    <citation type="journal article" date="2019" name="Int. J. Syst. Evol. Microbiol.">
        <title>The Global Catalogue of Microorganisms (GCM) 10K type strain sequencing project: providing services to taxonomists for standard genome sequencing and annotation.</title>
        <authorList>
            <consortium name="The Broad Institute Genomics Platform"/>
            <consortium name="The Broad Institute Genome Sequencing Center for Infectious Disease"/>
            <person name="Wu L."/>
            <person name="Ma J."/>
        </authorList>
    </citation>
    <scope>NUCLEOTIDE SEQUENCE [LARGE SCALE GENOMIC DNA]</scope>
    <source>
        <strain evidence="4">JCM 18401</strain>
    </source>
</reference>
<feature type="domain" description="Dienelactone hydrolase" evidence="2">
    <location>
        <begin position="94"/>
        <end position="284"/>
    </location>
</feature>
<dbReference type="InterPro" id="IPR029058">
    <property type="entry name" value="AB_hydrolase_fold"/>
</dbReference>
<comment type="caution">
    <text evidence="3">The sequence shown here is derived from an EMBL/GenBank/DDBJ whole genome shotgun (WGS) entry which is preliminary data.</text>
</comment>
<sequence length="368" mass="39634">MKKWFMRILGSIALLAVVLVGGFYLGGGMTLVARIIAPSFPDFPQAQTQLVAGQQGKLYYPTQTPFDLDVLLAKGDRAEPTTGVGTLFMPEGASEDAPVPAMILLHGSGGISPGREMEYGQMLADNGYAAFVVDYYAPRGASTEINYMRRVLSVTEFDAIADSYGALKLLRTHPEIDASKIGVGGYSYGGMAARLGMDDRIRQALIGDAPGFAAHVDYYGPCFQNLKSDKITGGPLLTLRGTEDASNDLAACVEREQEIEAVGNVVEAHVYEGAGHAWEVQVPRQLSPKSPYVAGCEVQYDDIGHSSMGGTPIVDFPLETPRIERIAARMQSGSVMNPCVHYGYIIGQDDETKAKTDAVLLTFLDTYL</sequence>
<gene>
    <name evidence="3" type="ORF">GCM10023333_16880</name>
</gene>
<dbReference type="Gene3D" id="3.40.50.1820">
    <property type="entry name" value="alpha/beta hydrolase"/>
    <property type="match status" value="1"/>
</dbReference>
<evidence type="ECO:0000259" key="2">
    <source>
        <dbReference type="Pfam" id="PF01738"/>
    </source>
</evidence>
<dbReference type="EMBL" id="BAABJZ010000024">
    <property type="protein sequence ID" value="GAA4883273.1"/>
    <property type="molecule type" value="Genomic_DNA"/>
</dbReference>
<dbReference type="InterPro" id="IPR050261">
    <property type="entry name" value="FrsA_esterase"/>
</dbReference>
<dbReference type="PANTHER" id="PTHR22946">
    <property type="entry name" value="DIENELACTONE HYDROLASE DOMAIN-CONTAINING PROTEIN-RELATED"/>
    <property type="match status" value="1"/>
</dbReference>
<evidence type="ECO:0000313" key="3">
    <source>
        <dbReference type="EMBL" id="GAA4883273.1"/>
    </source>
</evidence>
<protein>
    <recommendedName>
        <fullName evidence="2">Dienelactone hydrolase domain-containing protein</fullName>
    </recommendedName>
</protein>
<evidence type="ECO:0000313" key="4">
    <source>
        <dbReference type="Proteomes" id="UP001499988"/>
    </source>
</evidence>
<dbReference type="Proteomes" id="UP001499988">
    <property type="component" value="Unassembled WGS sequence"/>
</dbReference>
<accession>A0ABP9ENF0</accession>
<name>A0ABP9ENF0_9GAMM</name>
<keyword evidence="1" id="KW-0378">Hydrolase</keyword>